<reference evidence="2 3" key="1">
    <citation type="journal article" date="2006" name="Science">
        <title>Genome of rice cluster I archaea -- the key methane producers in the rice rhizosphere.</title>
        <authorList>
            <person name="Erkel C."/>
            <person name="Kube M."/>
            <person name="Reinhardt R."/>
            <person name="Liesack W."/>
        </authorList>
    </citation>
    <scope>NUCLEOTIDE SEQUENCE [LARGE SCALE GENOMIC DNA]</scope>
    <source>
        <strain evidence="3">DSM 22066 / NBRC 105507 / MRE50</strain>
    </source>
</reference>
<accession>Q0W1P1</accession>
<dbReference type="eggNOG" id="arCOG07956">
    <property type="taxonomic scope" value="Archaea"/>
</dbReference>
<name>Q0W1P1_METAR</name>
<dbReference type="Proteomes" id="UP000000663">
    <property type="component" value="Chromosome"/>
</dbReference>
<feature type="transmembrane region" description="Helical" evidence="1">
    <location>
        <begin position="48"/>
        <end position="65"/>
    </location>
</feature>
<sequence>MLGQAVAAVYWSSLCGFEGYFTFFAAVRTSCLVHLSRAVEASGAPVSIFYHLITLFAGLCPQIVFKSGLL</sequence>
<evidence type="ECO:0000313" key="2">
    <source>
        <dbReference type="EMBL" id="CAJ37702.1"/>
    </source>
</evidence>
<evidence type="ECO:0000313" key="3">
    <source>
        <dbReference type="Proteomes" id="UP000000663"/>
    </source>
</evidence>
<evidence type="ECO:0000256" key="1">
    <source>
        <dbReference type="SAM" id="Phobius"/>
    </source>
</evidence>
<protein>
    <submittedName>
        <fullName evidence="2">Uncharacterized protein</fullName>
    </submittedName>
</protein>
<keyword evidence="1" id="KW-0812">Transmembrane</keyword>
<dbReference type="STRING" id="351160.RCIA197"/>
<dbReference type="EMBL" id="AM114193">
    <property type="protein sequence ID" value="CAJ37702.1"/>
    <property type="molecule type" value="Genomic_DNA"/>
</dbReference>
<feature type="transmembrane region" description="Helical" evidence="1">
    <location>
        <begin position="6"/>
        <end position="27"/>
    </location>
</feature>
<proteinExistence type="predicted"/>
<organism evidence="2 3">
    <name type="scientific">Methanocella arvoryzae (strain DSM 22066 / NBRC 105507 / MRE50)</name>
    <dbReference type="NCBI Taxonomy" id="351160"/>
    <lineage>
        <taxon>Archaea</taxon>
        <taxon>Methanobacteriati</taxon>
        <taxon>Methanobacteriota</taxon>
        <taxon>Stenosarchaea group</taxon>
        <taxon>Methanomicrobia</taxon>
        <taxon>Methanocellales</taxon>
        <taxon>Methanocellaceae</taxon>
        <taxon>Methanocella</taxon>
    </lineage>
</organism>
<keyword evidence="3" id="KW-1185">Reference proteome</keyword>
<dbReference type="KEGG" id="rci:RCIA197"/>
<keyword evidence="1" id="KW-0472">Membrane</keyword>
<keyword evidence="1" id="KW-1133">Transmembrane helix</keyword>
<gene>
    <name evidence="2" type="ORF">RCIA197</name>
</gene>
<dbReference type="AlphaFoldDB" id="Q0W1P1"/>